<feature type="chain" id="PRO_5012538862" description="Cytochrome c domain-containing protein" evidence="5">
    <location>
        <begin position="17"/>
        <end position="109"/>
    </location>
</feature>
<reference evidence="7 8" key="1">
    <citation type="submission" date="2017-06" db="EMBL/GenBank/DDBJ databases">
        <title>Celeribacter sp. TSPH2 complete genome sequence.</title>
        <authorList>
            <person name="Woo J.-H."/>
            <person name="Kim H.-S."/>
        </authorList>
    </citation>
    <scope>NUCLEOTIDE SEQUENCE [LARGE SCALE GENOMIC DNA]</scope>
    <source>
        <strain evidence="7 8">TSPH2</strain>
    </source>
</reference>
<dbReference type="GO" id="GO:0020037">
    <property type="term" value="F:heme binding"/>
    <property type="evidence" value="ECO:0007669"/>
    <property type="project" value="InterPro"/>
</dbReference>
<evidence type="ECO:0000256" key="4">
    <source>
        <dbReference type="PROSITE-ProRule" id="PRU00433"/>
    </source>
</evidence>
<organism evidence="7 8">
    <name type="scientific">Celeribacter ethanolicus</name>
    <dbReference type="NCBI Taxonomy" id="1758178"/>
    <lineage>
        <taxon>Bacteria</taxon>
        <taxon>Pseudomonadati</taxon>
        <taxon>Pseudomonadota</taxon>
        <taxon>Alphaproteobacteria</taxon>
        <taxon>Rhodobacterales</taxon>
        <taxon>Roseobacteraceae</taxon>
        <taxon>Celeribacter</taxon>
    </lineage>
</organism>
<keyword evidence="8" id="KW-1185">Reference proteome</keyword>
<name>A0A291GEB8_9RHOB</name>
<feature type="domain" description="Cytochrome c" evidence="6">
    <location>
        <begin position="25"/>
        <end position="109"/>
    </location>
</feature>
<keyword evidence="5" id="KW-0732">Signal</keyword>
<evidence type="ECO:0000313" key="7">
    <source>
        <dbReference type="EMBL" id="ATG48729.1"/>
    </source>
</evidence>
<dbReference type="GO" id="GO:0009055">
    <property type="term" value="F:electron transfer activity"/>
    <property type="evidence" value="ECO:0007669"/>
    <property type="project" value="InterPro"/>
</dbReference>
<protein>
    <recommendedName>
        <fullName evidence="6">Cytochrome c domain-containing protein</fullName>
    </recommendedName>
</protein>
<accession>A0A291GEB8</accession>
<proteinExistence type="predicted"/>
<keyword evidence="3 4" id="KW-0408">Iron</keyword>
<evidence type="ECO:0000259" key="6">
    <source>
        <dbReference type="PROSITE" id="PS51007"/>
    </source>
</evidence>
<feature type="signal peptide" evidence="5">
    <location>
        <begin position="1"/>
        <end position="16"/>
    </location>
</feature>
<sequence length="109" mass="11812">MKYLFALCLFPLPGFAQDTALTDPTLIATGQQAFLDYCSACHGEEALGENGPDIQGSILKDVTEAVKGIDQMPEIWLEDGKPEAIAAFLMSLNPKVAEIKLRLEAAKQD</sequence>
<dbReference type="KEGG" id="ceh:CEW89_14860"/>
<dbReference type="Proteomes" id="UP000217935">
    <property type="component" value="Chromosome"/>
</dbReference>
<gene>
    <name evidence="7" type="ORF">CEW89_14860</name>
</gene>
<dbReference type="AlphaFoldDB" id="A0A291GEB8"/>
<evidence type="ECO:0000313" key="8">
    <source>
        <dbReference type="Proteomes" id="UP000217935"/>
    </source>
</evidence>
<keyword evidence="1 4" id="KW-0349">Heme</keyword>
<dbReference type="STRING" id="1758178.GCA_001550095_02115"/>
<dbReference type="InterPro" id="IPR009056">
    <property type="entry name" value="Cyt_c-like_dom"/>
</dbReference>
<dbReference type="EMBL" id="CP022196">
    <property type="protein sequence ID" value="ATG48729.1"/>
    <property type="molecule type" value="Genomic_DNA"/>
</dbReference>
<dbReference type="GO" id="GO:0046872">
    <property type="term" value="F:metal ion binding"/>
    <property type="evidence" value="ECO:0007669"/>
    <property type="project" value="UniProtKB-KW"/>
</dbReference>
<dbReference type="RefSeq" id="WP_096806428.1">
    <property type="nucleotide sequence ID" value="NZ_CP022196.1"/>
</dbReference>
<keyword evidence="2 4" id="KW-0479">Metal-binding</keyword>
<dbReference type="Gene3D" id="1.10.760.10">
    <property type="entry name" value="Cytochrome c-like domain"/>
    <property type="match status" value="1"/>
</dbReference>
<evidence type="ECO:0000256" key="1">
    <source>
        <dbReference type="ARBA" id="ARBA00022617"/>
    </source>
</evidence>
<dbReference type="InterPro" id="IPR036909">
    <property type="entry name" value="Cyt_c-like_dom_sf"/>
</dbReference>
<evidence type="ECO:0000256" key="5">
    <source>
        <dbReference type="SAM" id="SignalP"/>
    </source>
</evidence>
<dbReference type="PROSITE" id="PS51007">
    <property type="entry name" value="CYTC"/>
    <property type="match status" value="1"/>
</dbReference>
<evidence type="ECO:0000256" key="2">
    <source>
        <dbReference type="ARBA" id="ARBA00022723"/>
    </source>
</evidence>
<evidence type="ECO:0000256" key="3">
    <source>
        <dbReference type="ARBA" id="ARBA00023004"/>
    </source>
</evidence>
<dbReference type="OrthoDB" id="7876091at2"/>
<dbReference type="SUPFAM" id="SSF46626">
    <property type="entry name" value="Cytochrome c"/>
    <property type="match status" value="1"/>
</dbReference>